<gene>
    <name evidence="12" type="ordered locus">Arcve_1895</name>
</gene>
<evidence type="ECO:0000259" key="11">
    <source>
        <dbReference type="Pfam" id="PF01931"/>
    </source>
</evidence>
<dbReference type="RefSeq" id="WP_013684544.1">
    <property type="nucleotide sequence ID" value="NC_015320.1"/>
</dbReference>
<dbReference type="NCBIfam" id="TIGR00258">
    <property type="entry name" value="inosine/xanthosine triphosphatase"/>
    <property type="match status" value="1"/>
</dbReference>
<dbReference type="eggNOG" id="arCOG01221">
    <property type="taxonomic scope" value="Archaea"/>
</dbReference>
<evidence type="ECO:0000256" key="2">
    <source>
        <dbReference type="ARBA" id="ARBA00022723"/>
    </source>
</evidence>
<comment type="function">
    <text evidence="10">Phosphatase that hydrolyzes non-canonical purine nucleotides such as XTP and ITP to their respective diphosphate derivatives. Probably excludes non-canonical purines from DNA/RNA precursor pool, thus preventing their incorporation into DNA/RNA and avoiding chromosomal lesions.</text>
</comment>
<evidence type="ECO:0000256" key="1">
    <source>
        <dbReference type="ARBA" id="ARBA00001936"/>
    </source>
</evidence>
<dbReference type="InterPro" id="IPR002786">
    <property type="entry name" value="Non_canon_purine_NTPase"/>
</dbReference>
<name>F2KRF4_ARCVS</name>
<dbReference type="EMBL" id="CP002588">
    <property type="protein sequence ID" value="AEA47888.1"/>
    <property type="molecule type" value="Genomic_DNA"/>
</dbReference>
<keyword evidence="4 10" id="KW-0378">Hydrolase</keyword>
<dbReference type="GO" id="GO:0103023">
    <property type="term" value="F:ITPase activity"/>
    <property type="evidence" value="ECO:0007669"/>
    <property type="project" value="UniProtKB-EC"/>
</dbReference>
<dbReference type="EC" id="3.6.1.73" evidence="10"/>
<dbReference type="PANTHER" id="PTHR34699">
    <property type="match status" value="1"/>
</dbReference>
<dbReference type="SUPFAM" id="SSF52972">
    <property type="entry name" value="ITPase-like"/>
    <property type="match status" value="1"/>
</dbReference>
<dbReference type="Proteomes" id="UP000008136">
    <property type="component" value="Chromosome"/>
</dbReference>
<dbReference type="GO" id="GO:0006772">
    <property type="term" value="P:thiamine metabolic process"/>
    <property type="evidence" value="ECO:0007669"/>
    <property type="project" value="TreeGrafter"/>
</dbReference>
<dbReference type="Pfam" id="PF01931">
    <property type="entry name" value="NTPase_I-T"/>
    <property type="match status" value="1"/>
</dbReference>
<evidence type="ECO:0000256" key="4">
    <source>
        <dbReference type="ARBA" id="ARBA00022801"/>
    </source>
</evidence>
<evidence type="ECO:0000256" key="10">
    <source>
        <dbReference type="HAMAP-Rule" id="MF_00648"/>
    </source>
</evidence>
<sequence length="173" mass="18690">MKVVVGSRNPAKIEGVKLAFSRFFYDVEVVGKHVSSGVADQPFDGETVKGAINRAINAYSGEFDFSVGIEAGLFRLKNTATGYLDFQVAAVYNGSRVTIGFGPGFEYPPAVVSEVLKGREVGDVMDEITGIERLGEKQGAIGYLTKGAVTRSELTRIAVTMALIPWINPDLYF</sequence>
<dbReference type="HAMAP" id="MF_00648">
    <property type="entry name" value="Non_canon_purine_NTPase_YjjX"/>
    <property type="match status" value="1"/>
</dbReference>
<feature type="domain" description="Non-canonical purine NTP phosphatase/PRRC1" evidence="11">
    <location>
        <begin position="6"/>
        <end position="167"/>
    </location>
</feature>
<comment type="cofactor">
    <cofactor evidence="10">
        <name>Mg(2+)</name>
        <dbReference type="ChEBI" id="CHEBI:18420"/>
    </cofactor>
    <cofactor evidence="10">
        <name>Mn(2+)</name>
        <dbReference type="ChEBI" id="CHEBI:29035"/>
    </cofactor>
    <text evidence="10">Binds 1 divalent metal cation per subunit; can use either Mg(2+) or Mn(2+).</text>
</comment>
<organism evidence="12 13">
    <name type="scientific">Archaeoglobus veneficus (strain DSM 11195 / SNP6)</name>
    <dbReference type="NCBI Taxonomy" id="693661"/>
    <lineage>
        <taxon>Archaea</taxon>
        <taxon>Methanobacteriati</taxon>
        <taxon>Methanobacteriota</taxon>
        <taxon>Archaeoglobi</taxon>
        <taxon>Archaeoglobales</taxon>
        <taxon>Archaeoglobaceae</taxon>
        <taxon>Archaeoglobus</taxon>
    </lineage>
</organism>
<comment type="catalytic activity">
    <reaction evidence="9 10">
        <text>XTP + H2O = XDP + phosphate + H(+)</text>
        <dbReference type="Rhea" id="RHEA:28406"/>
        <dbReference type="ChEBI" id="CHEBI:15377"/>
        <dbReference type="ChEBI" id="CHEBI:15378"/>
        <dbReference type="ChEBI" id="CHEBI:43474"/>
        <dbReference type="ChEBI" id="CHEBI:59884"/>
        <dbReference type="ChEBI" id="CHEBI:61314"/>
        <dbReference type="EC" id="3.6.1.73"/>
    </reaction>
</comment>
<evidence type="ECO:0000313" key="13">
    <source>
        <dbReference type="Proteomes" id="UP000008136"/>
    </source>
</evidence>
<comment type="caution">
    <text evidence="10">Lacks conserved residue(s) required for the propagation of feature annotation.</text>
</comment>
<evidence type="ECO:0000256" key="5">
    <source>
        <dbReference type="ARBA" id="ARBA00022842"/>
    </source>
</evidence>
<dbReference type="STRING" id="693661.Arcve_1895"/>
<comment type="cofactor">
    <cofactor evidence="1">
        <name>Mn(2+)</name>
        <dbReference type="ChEBI" id="CHEBI:29035"/>
    </cofactor>
</comment>
<dbReference type="GO" id="GO:0000166">
    <property type="term" value="F:nucleotide binding"/>
    <property type="evidence" value="ECO:0007669"/>
    <property type="project" value="UniProtKB-KW"/>
</dbReference>
<dbReference type="InterPro" id="IPR050299">
    <property type="entry name" value="YjjX_NTPase"/>
</dbReference>
<dbReference type="InterPro" id="IPR029001">
    <property type="entry name" value="ITPase-like_fam"/>
</dbReference>
<dbReference type="PANTHER" id="PTHR34699:SF2">
    <property type="entry name" value="NON-CANONICAL PURINE NTP PHOSPHATASE_PRRC1 DOMAIN-CONTAINING PROTEIN"/>
    <property type="match status" value="1"/>
</dbReference>
<feature type="binding site" evidence="10">
    <location>
        <position position="62"/>
    </location>
    <ligand>
        <name>Mg(2+)</name>
        <dbReference type="ChEBI" id="CHEBI:18420"/>
    </ligand>
</feature>
<keyword evidence="5 10" id="KW-0460">Magnesium</keyword>
<dbReference type="NCBIfam" id="NF003039">
    <property type="entry name" value="PRK03941.1"/>
    <property type="match status" value="1"/>
</dbReference>
<comment type="subunit">
    <text evidence="10">Homodimer.</text>
</comment>
<dbReference type="GeneID" id="10395026"/>
<evidence type="ECO:0000256" key="7">
    <source>
        <dbReference type="ARBA" id="ARBA00023211"/>
    </source>
</evidence>
<dbReference type="OrthoDB" id="52857at2157"/>
<evidence type="ECO:0000256" key="8">
    <source>
        <dbReference type="ARBA" id="ARBA00048174"/>
    </source>
</evidence>
<evidence type="ECO:0000256" key="6">
    <source>
        <dbReference type="ARBA" id="ARBA00023080"/>
    </source>
</evidence>
<proteinExistence type="inferred from homology"/>
<evidence type="ECO:0000256" key="9">
    <source>
        <dbReference type="ARBA" id="ARBA00048781"/>
    </source>
</evidence>
<dbReference type="KEGG" id="ave:Arcve_1895"/>
<evidence type="ECO:0000256" key="3">
    <source>
        <dbReference type="ARBA" id="ARBA00022741"/>
    </source>
</evidence>
<dbReference type="GO" id="GO:0009117">
    <property type="term" value="P:nucleotide metabolic process"/>
    <property type="evidence" value="ECO:0007669"/>
    <property type="project" value="UniProtKB-KW"/>
</dbReference>
<dbReference type="AlphaFoldDB" id="F2KRF4"/>
<dbReference type="InterPro" id="IPR026533">
    <property type="entry name" value="NTPase/PRRC1"/>
</dbReference>
<comment type="catalytic activity">
    <reaction evidence="8 10">
        <text>ITP + H2O = IDP + phosphate + H(+)</text>
        <dbReference type="Rhea" id="RHEA:28330"/>
        <dbReference type="ChEBI" id="CHEBI:15377"/>
        <dbReference type="ChEBI" id="CHEBI:15378"/>
        <dbReference type="ChEBI" id="CHEBI:43474"/>
        <dbReference type="ChEBI" id="CHEBI:58280"/>
        <dbReference type="ChEBI" id="CHEBI:61402"/>
        <dbReference type="EC" id="3.6.1.73"/>
    </reaction>
</comment>
<dbReference type="HOGENOM" id="CLU_087417_0_1_2"/>
<dbReference type="FunFam" id="3.90.950.10:FF:000002">
    <property type="entry name" value="Inosine/xanthosine triphosphatase"/>
    <property type="match status" value="1"/>
</dbReference>
<dbReference type="GO" id="GO:0046872">
    <property type="term" value="F:metal ion binding"/>
    <property type="evidence" value="ECO:0007669"/>
    <property type="project" value="UniProtKB-KW"/>
</dbReference>
<keyword evidence="3 10" id="KW-0547">Nucleotide-binding</keyword>
<keyword evidence="13" id="KW-1185">Reference proteome</keyword>
<keyword evidence="2 10" id="KW-0479">Metal-binding</keyword>
<protein>
    <recommendedName>
        <fullName evidence="10">Probable inosine/xanthosine triphosphatase</fullName>
        <shortName evidence="10">ITPase/XTPase</shortName>
        <ecNumber evidence="10">3.6.1.73</ecNumber>
    </recommendedName>
    <alternativeName>
        <fullName evidence="10">Non-canonical purine NTP phosphatase</fullName>
    </alternativeName>
    <alternativeName>
        <fullName evidence="10">Non-standard purine NTP phosphatase</fullName>
    </alternativeName>
    <alternativeName>
        <fullName evidence="10">Nucleoside-triphosphate phosphatase</fullName>
        <shortName evidence="10">NTPase</shortName>
    </alternativeName>
</protein>
<accession>F2KRF4</accession>
<dbReference type="Gene3D" id="3.90.950.10">
    <property type="match status" value="1"/>
</dbReference>
<keyword evidence="6 10" id="KW-0546">Nucleotide metabolism</keyword>
<comment type="similarity">
    <text evidence="10">Belongs to the YjjX NTPase family.</text>
</comment>
<evidence type="ECO:0000313" key="12">
    <source>
        <dbReference type="EMBL" id="AEA47888.1"/>
    </source>
</evidence>
<keyword evidence="7 10" id="KW-0464">Manganese</keyword>
<reference evidence="12 13" key="1">
    <citation type="submission" date="2011-03" db="EMBL/GenBank/DDBJ databases">
        <title>The complete genome of Archaeoglobus veneficus SNP6.</title>
        <authorList>
            <consortium name="US DOE Joint Genome Institute (JGI-PGF)"/>
            <person name="Lucas S."/>
            <person name="Copeland A."/>
            <person name="Lapidus A."/>
            <person name="Bruce D."/>
            <person name="Goodwin L."/>
            <person name="Pitluck S."/>
            <person name="Kyrpides N."/>
            <person name="Mavromatis K."/>
            <person name="Pagani I."/>
            <person name="Ivanova N."/>
            <person name="Mikhailova N."/>
            <person name="Lu M."/>
            <person name="Detter J.C."/>
            <person name="Tapia R."/>
            <person name="Han C."/>
            <person name="Land M."/>
            <person name="Hauser L."/>
            <person name="Markowitz V."/>
            <person name="Cheng J.-F."/>
            <person name="Hugenholtz P."/>
            <person name="Woyke T."/>
            <person name="Wu D."/>
            <person name="Spring S."/>
            <person name="Brambilla E."/>
            <person name="Klenk H.-P."/>
            <person name="Eisen J.A."/>
        </authorList>
    </citation>
    <scope>NUCLEOTIDE SEQUENCE [LARGE SCALE GENOMIC DNA]</scope>
    <source>
        <strain>SNP6</strain>
    </source>
</reference>